<name>A0A5E4Q997_9NEOP</name>
<sequence>MVVWTSFHRTLFLQDVEVWLSKQVRQYKWPLEFYLYGDNCSYSFMGFIDLFKLLYNGDTKSMQCLLKWKLYRVRESAPAAVRTTDFCTINRQLGGTRTRVEMHTSFWQEAAVYVNNQFVEMTLMAHALLMRLVSDFFSTADTMVSKNMDDANLWRELSTCLRDLDSNWAEVCLNKSLSINPRHPLSILAKGCSVFESNPDEAEPFFVCLLRLYPFYRPLWVVASAYYWRQEHFNMANDIITYVREQALAEDMKQPRVWEHELGDWWDPTPLLPGTSPFYDACDLLLRIRAISLAEICLARALSDVGETPIYYHLLALCCRLKGNVDDALCHLNVAIKKFGDRSSFGEGGDAGKTEEQKSSTACAIACAAEALKFDRQAGRAWALLSNVVKPSARRLHCENMANVATRKDPKKRPISKPSPNNHPAFIWARHYASVDANSVNIWRFDTNYSSC</sequence>
<dbReference type="InterPro" id="IPR011990">
    <property type="entry name" value="TPR-like_helical_dom_sf"/>
</dbReference>
<organism evidence="3 4">
    <name type="scientific">Leptidea sinapis</name>
    <dbReference type="NCBI Taxonomy" id="189913"/>
    <lineage>
        <taxon>Eukaryota</taxon>
        <taxon>Metazoa</taxon>
        <taxon>Ecdysozoa</taxon>
        <taxon>Arthropoda</taxon>
        <taxon>Hexapoda</taxon>
        <taxon>Insecta</taxon>
        <taxon>Pterygota</taxon>
        <taxon>Neoptera</taxon>
        <taxon>Endopterygota</taxon>
        <taxon>Lepidoptera</taxon>
        <taxon>Glossata</taxon>
        <taxon>Ditrysia</taxon>
        <taxon>Papilionoidea</taxon>
        <taxon>Pieridae</taxon>
        <taxon>Dismorphiinae</taxon>
        <taxon>Leptidea</taxon>
    </lineage>
</organism>
<evidence type="ECO:0000256" key="1">
    <source>
        <dbReference type="ARBA" id="ARBA00022737"/>
    </source>
</evidence>
<dbReference type="PANTHER" id="PTHR44314:SF1">
    <property type="entry name" value="CILIA- AND FLAGELLA-ASSOCIATED PROTEIN 70"/>
    <property type="match status" value="1"/>
</dbReference>
<dbReference type="GO" id="GO:0003341">
    <property type="term" value="P:cilium movement"/>
    <property type="evidence" value="ECO:0007669"/>
    <property type="project" value="TreeGrafter"/>
</dbReference>
<keyword evidence="4" id="KW-1185">Reference proteome</keyword>
<evidence type="ECO:0000313" key="3">
    <source>
        <dbReference type="EMBL" id="VVC93881.1"/>
    </source>
</evidence>
<dbReference type="SUPFAM" id="SSF48452">
    <property type="entry name" value="TPR-like"/>
    <property type="match status" value="1"/>
</dbReference>
<reference evidence="3 4" key="1">
    <citation type="submission" date="2017-07" db="EMBL/GenBank/DDBJ databases">
        <authorList>
            <person name="Talla V."/>
            <person name="Backstrom N."/>
        </authorList>
    </citation>
    <scope>NUCLEOTIDE SEQUENCE [LARGE SCALE GENOMIC DNA]</scope>
</reference>
<evidence type="ECO:0000256" key="2">
    <source>
        <dbReference type="ARBA" id="ARBA00022803"/>
    </source>
</evidence>
<evidence type="ECO:0000313" key="4">
    <source>
        <dbReference type="Proteomes" id="UP000324832"/>
    </source>
</evidence>
<protein>
    <submittedName>
        <fullName evidence="3">Uncharacterized protein</fullName>
    </submittedName>
</protein>
<proteinExistence type="predicted"/>
<dbReference type="GO" id="GO:0031514">
    <property type="term" value="C:motile cilium"/>
    <property type="evidence" value="ECO:0007669"/>
    <property type="project" value="TreeGrafter"/>
</dbReference>
<dbReference type="Proteomes" id="UP000324832">
    <property type="component" value="Unassembled WGS sequence"/>
</dbReference>
<accession>A0A5E4Q997</accession>
<dbReference type="InterPro" id="IPR052628">
    <property type="entry name" value="CFAP70"/>
</dbReference>
<keyword evidence="1" id="KW-0677">Repeat</keyword>
<dbReference type="GO" id="GO:0070062">
    <property type="term" value="C:extracellular exosome"/>
    <property type="evidence" value="ECO:0007669"/>
    <property type="project" value="TreeGrafter"/>
</dbReference>
<keyword evidence="2" id="KW-0802">TPR repeat</keyword>
<gene>
    <name evidence="3" type="ORF">LSINAPIS_LOCUS5979</name>
</gene>
<dbReference type="EMBL" id="FZQP02001793">
    <property type="protein sequence ID" value="VVC93881.1"/>
    <property type="molecule type" value="Genomic_DNA"/>
</dbReference>
<dbReference type="PANTHER" id="PTHR44314">
    <property type="entry name" value="CILIA- AND FLAGELLA-ASSOCIATED PROTEIN 70"/>
    <property type="match status" value="1"/>
</dbReference>
<dbReference type="Gene3D" id="1.25.40.10">
    <property type="entry name" value="Tetratricopeptide repeat domain"/>
    <property type="match status" value="1"/>
</dbReference>
<dbReference type="GO" id="GO:0060271">
    <property type="term" value="P:cilium assembly"/>
    <property type="evidence" value="ECO:0007669"/>
    <property type="project" value="TreeGrafter"/>
</dbReference>
<dbReference type="AlphaFoldDB" id="A0A5E4Q997"/>